<name>A0A9W9TDG4_9EURO</name>
<dbReference type="Proteomes" id="UP001150904">
    <property type="component" value="Unassembled WGS sequence"/>
</dbReference>
<comment type="caution">
    <text evidence="1">The sequence shown here is derived from an EMBL/GenBank/DDBJ whole genome shotgun (WGS) entry which is preliminary data.</text>
</comment>
<dbReference type="GeneID" id="83174973"/>
<dbReference type="PANTHER" id="PTHR36166">
    <property type="entry name" value="CHROMOSOME 9, WHOLE GENOME SHOTGUN SEQUENCE"/>
    <property type="match status" value="1"/>
</dbReference>
<protein>
    <submittedName>
        <fullName evidence="1">Polyketide cyclase/dehydrase</fullName>
    </submittedName>
</protein>
<organism evidence="1 2">
    <name type="scientific">Penicillium cinerascens</name>
    <dbReference type="NCBI Taxonomy" id="70096"/>
    <lineage>
        <taxon>Eukaryota</taxon>
        <taxon>Fungi</taxon>
        <taxon>Dikarya</taxon>
        <taxon>Ascomycota</taxon>
        <taxon>Pezizomycotina</taxon>
        <taxon>Eurotiomycetes</taxon>
        <taxon>Eurotiomycetidae</taxon>
        <taxon>Eurotiales</taxon>
        <taxon>Aspergillaceae</taxon>
        <taxon>Penicillium</taxon>
    </lineage>
</organism>
<evidence type="ECO:0000313" key="2">
    <source>
        <dbReference type="Proteomes" id="UP001150904"/>
    </source>
</evidence>
<reference evidence="1" key="1">
    <citation type="submission" date="2022-12" db="EMBL/GenBank/DDBJ databases">
        <authorList>
            <person name="Petersen C."/>
        </authorList>
    </citation>
    <scope>NUCLEOTIDE SEQUENCE</scope>
    <source>
        <strain evidence="1">IBT 15544</strain>
    </source>
</reference>
<dbReference type="AlphaFoldDB" id="A0A9W9TDG4"/>
<keyword evidence="2" id="KW-1185">Reference proteome</keyword>
<dbReference type="SUPFAM" id="SSF55961">
    <property type="entry name" value="Bet v1-like"/>
    <property type="match status" value="1"/>
</dbReference>
<reference evidence="1" key="2">
    <citation type="journal article" date="2023" name="IMA Fungus">
        <title>Comparative genomic study of the Penicillium genus elucidates a diverse pangenome and 15 lateral gene transfer events.</title>
        <authorList>
            <person name="Petersen C."/>
            <person name="Sorensen T."/>
            <person name="Nielsen M.R."/>
            <person name="Sondergaard T.E."/>
            <person name="Sorensen J.L."/>
            <person name="Fitzpatrick D.A."/>
            <person name="Frisvad J.C."/>
            <person name="Nielsen K.L."/>
        </authorList>
    </citation>
    <scope>NUCLEOTIDE SEQUENCE</scope>
    <source>
        <strain evidence="1">IBT 15544</strain>
    </source>
</reference>
<dbReference type="PANTHER" id="PTHR36166:SF1">
    <property type="entry name" value="SRPBCC DOMAIN-CONTAINING PROTEIN"/>
    <property type="match status" value="1"/>
</dbReference>
<dbReference type="Gene3D" id="3.30.530.20">
    <property type="match status" value="1"/>
</dbReference>
<dbReference type="EMBL" id="JAPQKR010000004">
    <property type="protein sequence ID" value="KAJ5218511.1"/>
    <property type="molecule type" value="Genomic_DNA"/>
</dbReference>
<evidence type="ECO:0000313" key="1">
    <source>
        <dbReference type="EMBL" id="KAJ5218511.1"/>
    </source>
</evidence>
<dbReference type="OrthoDB" id="509124at2759"/>
<accession>A0A9W9TDG4</accession>
<dbReference type="CDD" id="cd07822">
    <property type="entry name" value="SRPBCC_4"/>
    <property type="match status" value="1"/>
</dbReference>
<proteinExistence type="predicted"/>
<sequence>MTYKNESSIEIATSPAKVREVVPAQLLGIPRTAYPEWHTDFIKGVEVQEKDKTAQTLAAGDKVEVNIENFKFIAEIKSNTEELFSWQGPPVFTIASLHEFRMEPTKDGAATIFTQSEELNGLFAWLMSPSLLGKKMKAHFDEFHRDLKARAEAT</sequence>
<gene>
    <name evidence="1" type="ORF">N7498_000610</name>
</gene>
<dbReference type="InterPro" id="IPR023393">
    <property type="entry name" value="START-like_dom_sf"/>
</dbReference>
<dbReference type="RefSeq" id="XP_058313084.1">
    <property type="nucleotide sequence ID" value="XM_058447673.1"/>
</dbReference>